<dbReference type="CDD" id="cd09641">
    <property type="entry name" value="Cas3''_I"/>
    <property type="match status" value="1"/>
</dbReference>
<evidence type="ECO:0000259" key="10">
    <source>
        <dbReference type="PROSITE" id="PS51192"/>
    </source>
</evidence>
<dbReference type="InterPro" id="IPR011545">
    <property type="entry name" value="DEAD/DEAH_box_helicase_dom"/>
</dbReference>
<dbReference type="InterPro" id="IPR006474">
    <property type="entry name" value="Helicase_Cas3_CRISPR-ass_core"/>
</dbReference>
<evidence type="ECO:0000256" key="8">
    <source>
        <dbReference type="ARBA" id="ARBA00022840"/>
    </source>
</evidence>
<keyword evidence="5" id="KW-0547">Nucleotide-binding</keyword>
<evidence type="ECO:0000256" key="7">
    <source>
        <dbReference type="ARBA" id="ARBA00022806"/>
    </source>
</evidence>
<dbReference type="SUPFAM" id="SSF109604">
    <property type="entry name" value="HD-domain/PDEase-like"/>
    <property type="match status" value="1"/>
</dbReference>
<keyword evidence="6" id="KW-0378">Hydrolase</keyword>
<evidence type="ECO:0000259" key="11">
    <source>
        <dbReference type="PROSITE" id="PS51643"/>
    </source>
</evidence>
<dbReference type="RefSeq" id="WP_253052782.1">
    <property type="nucleotide sequence ID" value="NZ_JAMXWN010000002.1"/>
</dbReference>
<evidence type="ECO:0000256" key="6">
    <source>
        <dbReference type="ARBA" id="ARBA00022801"/>
    </source>
</evidence>
<protein>
    <submittedName>
        <fullName evidence="12">CRISPR-associated helicase Cas3</fullName>
    </submittedName>
</protein>
<dbReference type="SUPFAM" id="SSF52540">
    <property type="entry name" value="P-loop containing nucleoside triphosphate hydrolases"/>
    <property type="match status" value="1"/>
</dbReference>
<keyword evidence="13" id="KW-1185">Reference proteome</keyword>
<organism evidence="12 13">
    <name type="scientific">Sporolactobacillus kofuensis</name>
    <dbReference type="NCBI Taxonomy" id="269672"/>
    <lineage>
        <taxon>Bacteria</taxon>
        <taxon>Bacillati</taxon>
        <taxon>Bacillota</taxon>
        <taxon>Bacilli</taxon>
        <taxon>Bacillales</taxon>
        <taxon>Sporolactobacillaceae</taxon>
        <taxon>Sporolactobacillus</taxon>
    </lineage>
</organism>
<keyword evidence="4" id="KW-0479">Metal-binding</keyword>
<reference evidence="13" key="1">
    <citation type="journal article" date="2019" name="Int. J. Syst. Evol. Microbiol.">
        <title>The Global Catalogue of Microorganisms (GCM) 10K type strain sequencing project: providing services to taxonomists for standard genome sequencing and annotation.</title>
        <authorList>
            <consortium name="The Broad Institute Genomics Platform"/>
            <consortium name="The Broad Institute Genome Sequencing Center for Infectious Disease"/>
            <person name="Wu L."/>
            <person name="Ma J."/>
        </authorList>
    </citation>
    <scope>NUCLEOTIDE SEQUENCE [LARGE SCALE GENOMIC DNA]</scope>
    <source>
        <strain evidence="13">CCUG 42001</strain>
    </source>
</reference>
<dbReference type="InterPro" id="IPR014001">
    <property type="entry name" value="Helicase_ATP-bd"/>
</dbReference>
<dbReference type="Proteomes" id="UP001596267">
    <property type="component" value="Unassembled WGS sequence"/>
</dbReference>
<dbReference type="InterPro" id="IPR006674">
    <property type="entry name" value="HD_domain"/>
</dbReference>
<name>A0ABW1WKK5_9BACL</name>
<evidence type="ECO:0000256" key="2">
    <source>
        <dbReference type="ARBA" id="ARBA00009046"/>
    </source>
</evidence>
<dbReference type="InterPro" id="IPR038257">
    <property type="entry name" value="CRISPR-assoc_Cas3_HD_sf"/>
</dbReference>
<comment type="similarity">
    <text evidence="1">In the N-terminal section; belongs to the CRISPR-associated nuclease Cas3-HD family.</text>
</comment>
<evidence type="ECO:0000256" key="9">
    <source>
        <dbReference type="ARBA" id="ARBA00023118"/>
    </source>
</evidence>
<dbReference type="InterPro" id="IPR006483">
    <property type="entry name" value="CRISPR-assoc_Cas3_HD"/>
</dbReference>
<comment type="similarity">
    <text evidence="2">In the central section; belongs to the CRISPR-associated helicase Cas3 family.</text>
</comment>
<feature type="domain" description="Helicase ATP-binding" evidence="10">
    <location>
        <begin position="263"/>
        <end position="456"/>
    </location>
</feature>
<dbReference type="NCBIfam" id="TIGR01596">
    <property type="entry name" value="cas3_HD"/>
    <property type="match status" value="1"/>
</dbReference>
<dbReference type="Gene3D" id="1.10.3210.30">
    <property type="match status" value="1"/>
</dbReference>
<keyword evidence="9" id="KW-0051">Antiviral defense</keyword>
<dbReference type="Pfam" id="PF01966">
    <property type="entry name" value="HD"/>
    <property type="match status" value="1"/>
</dbReference>
<evidence type="ECO:0000256" key="1">
    <source>
        <dbReference type="ARBA" id="ARBA00006847"/>
    </source>
</evidence>
<keyword evidence="7" id="KW-0347">Helicase</keyword>
<dbReference type="InterPro" id="IPR054712">
    <property type="entry name" value="Cas3-like_dom"/>
</dbReference>
<dbReference type="InterPro" id="IPR027417">
    <property type="entry name" value="P-loop_NTPase"/>
</dbReference>
<accession>A0ABW1WKK5</accession>
<dbReference type="InterPro" id="IPR003607">
    <property type="entry name" value="HD/PDEase_dom"/>
</dbReference>
<feature type="domain" description="HD Cas3-type" evidence="11">
    <location>
        <begin position="11"/>
        <end position="206"/>
    </location>
</feature>
<proteinExistence type="inferred from homology"/>
<evidence type="ECO:0000256" key="4">
    <source>
        <dbReference type="ARBA" id="ARBA00022723"/>
    </source>
</evidence>
<evidence type="ECO:0000313" key="12">
    <source>
        <dbReference type="EMBL" id="MFC6387560.1"/>
    </source>
</evidence>
<dbReference type="PROSITE" id="PS51643">
    <property type="entry name" value="HD_CAS3"/>
    <property type="match status" value="1"/>
</dbReference>
<dbReference type="SMART" id="SM00471">
    <property type="entry name" value="HDc"/>
    <property type="match status" value="1"/>
</dbReference>
<gene>
    <name evidence="12" type="primary">cas3</name>
    <name evidence="12" type="ORF">ACFP7A_13215</name>
</gene>
<keyword evidence="8" id="KW-0067">ATP-binding</keyword>
<sequence>MYTFVAHYREKDQHPQLVKEHLLAVKNLAEHYGHDVGIPRIAGLAGLLHDLGKYTATFQDYLRMAVFSPETAPRRGSVDHASAGGKFLFECLHTKQNRDQLRYLLAEIVGNAIVSHHSYLHDYFSPDADVPFYRRVTKSEEDLPGYSETMDHFYSEVFSQEELKKYVNTAVQELKSFLQNNSGNPIENLTLLTRFVFSCLIDADRTDTRLFEENSKRQKPDTHYLFQIYDQRLRDQLAVFNSQHEAQTPINQLRNEMSQQCERFAEKPSGIYTLSIPTGGGKTLASMRYALAHALKYGKKQIIYIVPYTTIIEQNAKVIRSILHDDAHILEHHSNLAVDAKNDERDEDEDVMTIQERLRLAKDNWDCPIILTTMVQFLNTFYKYGSRNIRRLHHLTDSVIIFDEVQKVPIHCISLFNQAVNFLKTFGKSSILLCTATQPALNYVRHSLKVNPHSELINDLDRVTDAFKRVEIIDRSYQEKFNSDKLTDLIIEQLDDVDNVLVILNTKSVVRKLYQHIRELDQSVIIFHLSTSMCAKHREDLLEQIKICLKEKVKMVCISTQLIEAGVDVSFECVIRSLAGLDSIAQAAGRCNRNGEYPGYRKVFIVDHEEEKLANLFEINRGKSITKRILKEFREYPERFQNNILSRIAMDWYFKNYFGELEGKLDFNLRHYNGTLVNLINTERSLSECVQNFRNKHGFVPPLFLPSSLKTAAKEFYVINESISVLVPYGEGKNIIAELNGATTIEDLGTLFKRLQQYSINIYEQDKRKLEKENLLIPYFEGQILAIRESAYSKEFGLDLGGEGTLDEYVF</sequence>
<evidence type="ECO:0000256" key="3">
    <source>
        <dbReference type="ARBA" id="ARBA00022722"/>
    </source>
</evidence>
<dbReference type="CDD" id="cd17930">
    <property type="entry name" value="DEXHc_cas3"/>
    <property type="match status" value="1"/>
</dbReference>
<comment type="caution">
    <text evidence="12">The sequence shown here is derived from an EMBL/GenBank/DDBJ whole genome shotgun (WGS) entry which is preliminary data.</text>
</comment>
<dbReference type="NCBIfam" id="TIGR01587">
    <property type="entry name" value="cas3_core"/>
    <property type="match status" value="1"/>
</dbReference>
<evidence type="ECO:0000256" key="5">
    <source>
        <dbReference type="ARBA" id="ARBA00022741"/>
    </source>
</evidence>
<dbReference type="Pfam" id="PF00270">
    <property type="entry name" value="DEAD"/>
    <property type="match status" value="1"/>
</dbReference>
<dbReference type="Pfam" id="PF22590">
    <property type="entry name" value="Cas3-like_C_2"/>
    <property type="match status" value="1"/>
</dbReference>
<dbReference type="EMBL" id="JBHSTQ010000017">
    <property type="protein sequence ID" value="MFC6387560.1"/>
    <property type="molecule type" value="Genomic_DNA"/>
</dbReference>
<evidence type="ECO:0000313" key="13">
    <source>
        <dbReference type="Proteomes" id="UP001596267"/>
    </source>
</evidence>
<dbReference type="SMART" id="SM00487">
    <property type="entry name" value="DEXDc"/>
    <property type="match status" value="1"/>
</dbReference>
<dbReference type="Gene3D" id="3.40.50.300">
    <property type="entry name" value="P-loop containing nucleotide triphosphate hydrolases"/>
    <property type="match status" value="2"/>
</dbReference>
<dbReference type="PROSITE" id="PS51192">
    <property type="entry name" value="HELICASE_ATP_BIND_1"/>
    <property type="match status" value="1"/>
</dbReference>
<keyword evidence="3" id="KW-0540">Nuclease</keyword>